<name>A0A3D9R143_9BACL</name>
<comment type="caution">
    <text evidence="1">The sequence shown here is derived from an EMBL/GenBank/DDBJ whole genome shotgun (WGS) entry which is preliminary data.</text>
</comment>
<keyword evidence="2" id="KW-1185">Reference proteome</keyword>
<dbReference type="OrthoDB" id="1955171at2"/>
<dbReference type="RefSeq" id="WP_116191849.1">
    <property type="nucleotide sequence ID" value="NZ_QTTN01000041.1"/>
</dbReference>
<accession>A0A3D9R143</accession>
<evidence type="ECO:0000313" key="2">
    <source>
        <dbReference type="Proteomes" id="UP000256304"/>
    </source>
</evidence>
<sequence length="79" mass="9131">MIKRGKPLEDLPHEETVIWRCTHEECKGWIRDNFSFAKVPVCSICKSQMVRGMKMLPQIINTNKGWDSTNNIARTQGIL</sequence>
<organism evidence="1 2">
    <name type="scientific">Paenibacillus taihuensis</name>
    <dbReference type="NCBI Taxonomy" id="1156355"/>
    <lineage>
        <taxon>Bacteria</taxon>
        <taxon>Bacillati</taxon>
        <taxon>Bacillota</taxon>
        <taxon>Bacilli</taxon>
        <taxon>Bacillales</taxon>
        <taxon>Paenibacillaceae</taxon>
        <taxon>Paenibacillus</taxon>
    </lineage>
</organism>
<proteinExistence type="predicted"/>
<dbReference type="InterPro" id="IPR025916">
    <property type="entry name" value="YdjO"/>
</dbReference>
<dbReference type="AlphaFoldDB" id="A0A3D9R143"/>
<dbReference type="Proteomes" id="UP000256304">
    <property type="component" value="Unassembled WGS sequence"/>
</dbReference>
<gene>
    <name evidence="1" type="ORF">A8990_14159</name>
</gene>
<dbReference type="EMBL" id="QTTN01000041">
    <property type="protein sequence ID" value="REE67697.1"/>
    <property type="molecule type" value="Genomic_DNA"/>
</dbReference>
<dbReference type="Pfam" id="PF14169">
    <property type="entry name" value="YdjO"/>
    <property type="match status" value="1"/>
</dbReference>
<reference evidence="1 2" key="1">
    <citation type="submission" date="2018-08" db="EMBL/GenBank/DDBJ databases">
        <title>Genomic Encyclopedia of Type Strains, Phase III (KMG-III): the genomes of soil and plant-associated and newly described type strains.</title>
        <authorList>
            <person name="Whitman W."/>
        </authorList>
    </citation>
    <scope>NUCLEOTIDE SEQUENCE [LARGE SCALE GENOMIC DNA]</scope>
    <source>
        <strain evidence="1 2">CGMCC 1.10966</strain>
    </source>
</reference>
<protein>
    <submittedName>
        <fullName evidence="1">Cold-inducible protein YdjO</fullName>
    </submittedName>
</protein>
<evidence type="ECO:0000313" key="1">
    <source>
        <dbReference type="EMBL" id="REE67697.1"/>
    </source>
</evidence>